<gene>
    <name evidence="1" type="ORF">ARMGADRAFT_608547</name>
</gene>
<evidence type="ECO:0000313" key="1">
    <source>
        <dbReference type="EMBL" id="PBK84406.1"/>
    </source>
</evidence>
<keyword evidence="2" id="KW-1185">Reference proteome</keyword>
<sequence>MMTISMEISKHAAMVASSRSGRLSVIGRRWPLLLSATKVVVTAVATAATEGMLGGDVVLMPQRRSAQSGALRCPFVQCISRCLLGGKVLRGTSVNTIQSFVVGAFSPHHPRRLFVPVPVPTPINAWKCTYPTELYNLAAEDWIFFVSTRMSRVSLIGIE</sequence>
<dbReference type="AlphaFoldDB" id="A0A2H3DA94"/>
<protein>
    <submittedName>
        <fullName evidence="1">Uncharacterized protein</fullName>
    </submittedName>
</protein>
<evidence type="ECO:0000313" key="2">
    <source>
        <dbReference type="Proteomes" id="UP000217790"/>
    </source>
</evidence>
<dbReference type="Proteomes" id="UP000217790">
    <property type="component" value="Unassembled WGS sequence"/>
</dbReference>
<proteinExistence type="predicted"/>
<dbReference type="InParanoid" id="A0A2H3DA94"/>
<organism evidence="1 2">
    <name type="scientific">Armillaria gallica</name>
    <name type="common">Bulbous honey fungus</name>
    <name type="synonym">Armillaria bulbosa</name>
    <dbReference type="NCBI Taxonomy" id="47427"/>
    <lineage>
        <taxon>Eukaryota</taxon>
        <taxon>Fungi</taxon>
        <taxon>Dikarya</taxon>
        <taxon>Basidiomycota</taxon>
        <taxon>Agaricomycotina</taxon>
        <taxon>Agaricomycetes</taxon>
        <taxon>Agaricomycetidae</taxon>
        <taxon>Agaricales</taxon>
        <taxon>Marasmiineae</taxon>
        <taxon>Physalacriaceae</taxon>
        <taxon>Armillaria</taxon>
    </lineage>
</organism>
<name>A0A2H3DA94_ARMGA</name>
<accession>A0A2H3DA94</accession>
<dbReference type="EMBL" id="KZ293698">
    <property type="protein sequence ID" value="PBK84406.1"/>
    <property type="molecule type" value="Genomic_DNA"/>
</dbReference>
<reference evidence="2" key="1">
    <citation type="journal article" date="2017" name="Nat. Ecol. Evol.">
        <title>Genome expansion and lineage-specific genetic innovations in the forest pathogenic fungi Armillaria.</title>
        <authorList>
            <person name="Sipos G."/>
            <person name="Prasanna A.N."/>
            <person name="Walter M.C."/>
            <person name="O'Connor E."/>
            <person name="Balint B."/>
            <person name="Krizsan K."/>
            <person name="Kiss B."/>
            <person name="Hess J."/>
            <person name="Varga T."/>
            <person name="Slot J."/>
            <person name="Riley R."/>
            <person name="Boka B."/>
            <person name="Rigling D."/>
            <person name="Barry K."/>
            <person name="Lee J."/>
            <person name="Mihaltcheva S."/>
            <person name="LaButti K."/>
            <person name="Lipzen A."/>
            <person name="Waldron R."/>
            <person name="Moloney N.M."/>
            <person name="Sperisen C."/>
            <person name="Kredics L."/>
            <person name="Vagvoelgyi C."/>
            <person name="Patrignani A."/>
            <person name="Fitzpatrick D."/>
            <person name="Nagy I."/>
            <person name="Doyle S."/>
            <person name="Anderson J.B."/>
            <person name="Grigoriev I.V."/>
            <person name="Gueldener U."/>
            <person name="Muensterkoetter M."/>
            <person name="Nagy L.G."/>
        </authorList>
    </citation>
    <scope>NUCLEOTIDE SEQUENCE [LARGE SCALE GENOMIC DNA]</scope>
    <source>
        <strain evidence="2">Ar21-2</strain>
    </source>
</reference>